<dbReference type="AlphaFoldDB" id="A0A6C0KAL6"/>
<accession>A0A6C0KAL6</accession>
<proteinExistence type="predicted"/>
<reference evidence="1" key="1">
    <citation type="journal article" date="2020" name="Nature">
        <title>Giant virus diversity and host interactions through global metagenomics.</title>
        <authorList>
            <person name="Schulz F."/>
            <person name="Roux S."/>
            <person name="Paez-Espino D."/>
            <person name="Jungbluth S."/>
            <person name="Walsh D.A."/>
            <person name="Denef V.J."/>
            <person name="McMahon K.D."/>
            <person name="Konstantinidis K.T."/>
            <person name="Eloe-Fadrosh E.A."/>
            <person name="Kyrpides N.C."/>
            <person name="Woyke T."/>
        </authorList>
    </citation>
    <scope>NUCLEOTIDE SEQUENCE</scope>
    <source>
        <strain evidence="1">GVMAG-S-1102244-55</strain>
    </source>
</reference>
<sequence length="51" mass="6130">MDDPNVDGVKYLESLLEELTQDREEEKPTQQQLWEKYISTSFIASQWKIIR</sequence>
<organism evidence="1">
    <name type="scientific">viral metagenome</name>
    <dbReference type="NCBI Taxonomy" id="1070528"/>
    <lineage>
        <taxon>unclassified sequences</taxon>
        <taxon>metagenomes</taxon>
        <taxon>organismal metagenomes</taxon>
    </lineage>
</organism>
<name>A0A6C0KAL6_9ZZZZ</name>
<dbReference type="EMBL" id="MN740848">
    <property type="protein sequence ID" value="QHU15052.1"/>
    <property type="molecule type" value="Genomic_DNA"/>
</dbReference>
<evidence type="ECO:0000313" key="1">
    <source>
        <dbReference type="EMBL" id="QHU15052.1"/>
    </source>
</evidence>
<protein>
    <submittedName>
        <fullName evidence="1">Uncharacterized protein</fullName>
    </submittedName>
</protein>